<dbReference type="PANTHER" id="PTHR43530:SF1">
    <property type="entry name" value="QUEUINE TRNA-RIBOSYLTRANSFERASE CATALYTIC SUBUNIT 1"/>
    <property type="match status" value="1"/>
</dbReference>
<feature type="compositionally biased region" description="Low complexity" evidence="7">
    <location>
        <begin position="22"/>
        <end position="32"/>
    </location>
</feature>
<dbReference type="STRING" id="431595.K3W9M8"/>
<proteinExistence type="inferred from homology"/>
<evidence type="ECO:0000313" key="9">
    <source>
        <dbReference type="EnsemblProtists" id="PYU1_T001669"/>
    </source>
</evidence>
<comment type="subunit">
    <text evidence="6">Heterodimer of a catalytic subunit and an accessory subunit.</text>
</comment>
<name>K3W9M8_GLOUD</name>
<keyword evidence="2 6" id="KW-0808">Transferase</keyword>
<sequence length="433" mass="47996">MSSSPPVSSPSHKKLKTDEEASAAANSSAPAPLKKMPSALSLKIVGRHHRARASVLTLPHGDVRTPVFMPVGTQGAIKGLTPEQMASEPLSCEILLANTYHLALRPGTDLLDEIGGIHEFMQWPNNVLTDSGGFQMVSLSKLCEITEEGVTFESFVDGSKMLLTPEMSIQHQNKIGSDIIMALDDVVSSVADDEARFKEATFRTIRWIDRCMAAHANPKRQNLFGIVQGGLDVSEGGLRDQCLDEFIKRDLPGYAIGGLAGGESKDAFWRVVAKCAKRLPENKPRYVMGVGYPLDLVVCSALGVDMFDCVYPTRTARFGTAIVPSGLLKIKAAQFENDERPIDETCECFVCKKYTRAYLRLMLKKEEAGIGAQLITYHNVTYMLTLMRQLRQSIIDGNFEHFVQQFMLQQFPTREYPQWAIDALTEAQIELLY</sequence>
<evidence type="ECO:0000313" key="10">
    <source>
        <dbReference type="Proteomes" id="UP000019132"/>
    </source>
</evidence>
<keyword evidence="6" id="KW-0963">Cytoplasm</keyword>
<feature type="binding site" evidence="6">
    <location>
        <position position="351"/>
    </location>
    <ligand>
        <name>Zn(2+)</name>
        <dbReference type="ChEBI" id="CHEBI:29105"/>
    </ligand>
</feature>
<dbReference type="GO" id="GO:0046872">
    <property type="term" value="F:metal ion binding"/>
    <property type="evidence" value="ECO:0007669"/>
    <property type="project" value="UniProtKB-KW"/>
</dbReference>
<comment type="similarity">
    <text evidence="6">Belongs to the queuine tRNA-ribosyltransferase family.</text>
</comment>
<feature type="binding site" evidence="6">
    <location>
        <position position="346"/>
    </location>
    <ligand>
        <name>Zn(2+)</name>
        <dbReference type="ChEBI" id="CHEBI:29105"/>
    </ligand>
</feature>
<accession>K3W9M8</accession>
<dbReference type="HOGENOM" id="CLU_022060_1_0_1"/>
<evidence type="ECO:0000256" key="2">
    <source>
        <dbReference type="ARBA" id="ARBA00022679"/>
    </source>
</evidence>
<dbReference type="InterPro" id="IPR004803">
    <property type="entry name" value="TGT"/>
</dbReference>
<dbReference type="AlphaFoldDB" id="K3W9M8"/>
<keyword evidence="3 6" id="KW-0819">tRNA processing</keyword>
<dbReference type="HAMAP" id="MF_00168">
    <property type="entry name" value="Q_tRNA_Tgt"/>
    <property type="match status" value="1"/>
</dbReference>
<keyword evidence="10" id="KW-1185">Reference proteome</keyword>
<dbReference type="InterPro" id="IPR036511">
    <property type="entry name" value="TGT-like_sf"/>
</dbReference>
<feature type="active site" description="Proton acceptor" evidence="6">
    <location>
        <position position="130"/>
    </location>
</feature>
<reference evidence="10" key="2">
    <citation type="submission" date="2010-04" db="EMBL/GenBank/DDBJ databases">
        <authorList>
            <person name="Buell R."/>
            <person name="Hamilton J."/>
            <person name="Hostetler J."/>
        </authorList>
    </citation>
    <scope>NUCLEOTIDE SEQUENCE [LARGE SCALE GENOMIC DNA]</scope>
    <source>
        <strain evidence="10">DAOM:BR144</strain>
    </source>
</reference>
<dbReference type="eggNOG" id="KOG3908">
    <property type="taxonomic scope" value="Eukaryota"/>
</dbReference>
<dbReference type="GO" id="GO:0006400">
    <property type="term" value="P:tRNA modification"/>
    <property type="evidence" value="ECO:0007669"/>
    <property type="project" value="InterPro"/>
</dbReference>
<protein>
    <recommendedName>
        <fullName evidence="6">Queuine tRNA-ribosyltransferase catalytic subunit 1</fullName>
        <ecNumber evidence="6">2.4.2.64</ecNumber>
    </recommendedName>
    <alternativeName>
        <fullName evidence="6">Guanine insertion enzyme</fullName>
    </alternativeName>
    <alternativeName>
        <fullName evidence="6">tRNA-guanine transglycosylase</fullName>
    </alternativeName>
</protein>
<feature type="binding site" evidence="6">
    <location>
        <begin position="130"/>
        <end position="134"/>
    </location>
    <ligand>
        <name>substrate</name>
    </ligand>
</feature>
<feature type="binding site" evidence="6">
    <location>
        <position position="348"/>
    </location>
    <ligand>
        <name>Zn(2+)</name>
        <dbReference type="ChEBI" id="CHEBI:29105"/>
    </ligand>
</feature>
<comment type="cofactor">
    <cofactor evidence="6">
        <name>Zn(2+)</name>
        <dbReference type="ChEBI" id="CHEBI:29105"/>
    </cofactor>
</comment>
<dbReference type="PANTHER" id="PTHR43530">
    <property type="entry name" value="QUEUINE TRNA-RIBOSYLTRANSFERASE CATALYTIC SUBUNIT 1"/>
    <property type="match status" value="1"/>
</dbReference>
<dbReference type="OMA" id="IDLFDCV"/>
<dbReference type="GO" id="GO:0008479">
    <property type="term" value="F:tRNA-guanosine(34) queuine transglycosylase activity"/>
    <property type="evidence" value="ECO:0007669"/>
    <property type="project" value="UniProtKB-UniRule"/>
</dbReference>
<feature type="binding site" evidence="6">
    <location>
        <position position="228"/>
    </location>
    <ligand>
        <name>substrate</name>
    </ligand>
</feature>
<dbReference type="FunCoup" id="K3W9M8">
    <property type="interactions" value="203"/>
</dbReference>
<dbReference type="Proteomes" id="UP000019132">
    <property type="component" value="Unassembled WGS sequence"/>
</dbReference>
<feature type="active site" description="Nucleophile" evidence="6">
    <location>
        <position position="308"/>
    </location>
</feature>
<keyword evidence="4 6" id="KW-0479">Metal-binding</keyword>
<dbReference type="SUPFAM" id="SSF51713">
    <property type="entry name" value="tRNA-guanine transglycosylase"/>
    <property type="match status" value="1"/>
</dbReference>
<comment type="subcellular location">
    <subcellularLocation>
        <location evidence="6">Cytoplasm</location>
    </subcellularLocation>
</comment>
<comment type="catalytic activity">
    <reaction evidence="6">
        <text>guanosine(34) in tRNA + queuine = queuosine(34) in tRNA + guanine</text>
        <dbReference type="Rhea" id="RHEA:16633"/>
        <dbReference type="Rhea" id="RHEA-COMP:10341"/>
        <dbReference type="Rhea" id="RHEA-COMP:18571"/>
        <dbReference type="ChEBI" id="CHEBI:16235"/>
        <dbReference type="ChEBI" id="CHEBI:17433"/>
        <dbReference type="ChEBI" id="CHEBI:74269"/>
        <dbReference type="ChEBI" id="CHEBI:194431"/>
        <dbReference type="EC" id="2.4.2.64"/>
    </reaction>
</comment>
<comment type="function">
    <text evidence="6">Catalytic subunit of the queuine tRNA-ribosyltransferase (TGT) that catalyzes the base-exchange of a guanine (G) residue with queuine (Q) at position 34 (anticodon wobble position) in tRNAs with GU(N) anticodons (tRNA-Asp, -Asn, -His and -Tyr), resulting in the hypermodified nucleoside queuosine (7-(((4,5-cis-dihydroxy-2-cyclopenten-1-yl)amino)methyl)-7-deazaguanosine). Catalysis occurs through a double-displacement mechanism. The nucleophile active site attacks the C1' of nucleotide 34 to detach the guanine base from the RNA, forming a covalent enzyme-RNA intermediate. The proton acceptor active site deprotonates the incoming queuine, allowing a nucleophilic attack on the C1' of the ribose to form the product.</text>
</comment>
<feature type="binding site" evidence="6">
    <location>
        <position position="378"/>
    </location>
    <ligand>
        <name>Zn(2+)</name>
        <dbReference type="ChEBI" id="CHEBI:29105"/>
    </ligand>
</feature>
<reference evidence="10" key="1">
    <citation type="journal article" date="2010" name="Genome Biol.">
        <title>Genome sequence of the necrotrophic plant pathogen Pythium ultimum reveals original pathogenicity mechanisms and effector repertoire.</title>
        <authorList>
            <person name="Levesque C.A."/>
            <person name="Brouwer H."/>
            <person name="Cano L."/>
            <person name="Hamilton J.P."/>
            <person name="Holt C."/>
            <person name="Huitema E."/>
            <person name="Raffaele S."/>
            <person name="Robideau G.P."/>
            <person name="Thines M."/>
            <person name="Win J."/>
            <person name="Zerillo M.M."/>
            <person name="Beakes G.W."/>
            <person name="Boore J.L."/>
            <person name="Busam D."/>
            <person name="Dumas B."/>
            <person name="Ferriera S."/>
            <person name="Fuerstenberg S.I."/>
            <person name="Gachon C.M."/>
            <person name="Gaulin E."/>
            <person name="Govers F."/>
            <person name="Grenville-Briggs L."/>
            <person name="Horner N."/>
            <person name="Hostetler J."/>
            <person name="Jiang R.H."/>
            <person name="Johnson J."/>
            <person name="Krajaejun T."/>
            <person name="Lin H."/>
            <person name="Meijer H.J."/>
            <person name="Moore B."/>
            <person name="Morris P."/>
            <person name="Phuntmart V."/>
            <person name="Puiu D."/>
            <person name="Shetty J."/>
            <person name="Stajich J.E."/>
            <person name="Tripathy S."/>
            <person name="Wawra S."/>
            <person name="van West P."/>
            <person name="Whitty B.R."/>
            <person name="Coutinho P.M."/>
            <person name="Henrissat B."/>
            <person name="Martin F."/>
            <person name="Thomas P.D."/>
            <person name="Tyler B.M."/>
            <person name="De Vries R.P."/>
            <person name="Kamoun S."/>
            <person name="Yandell M."/>
            <person name="Tisserat N."/>
            <person name="Buell C.R."/>
        </authorList>
    </citation>
    <scope>NUCLEOTIDE SEQUENCE</scope>
    <source>
        <strain evidence="10">DAOM:BR144</strain>
    </source>
</reference>
<keyword evidence="1 6" id="KW-0328">Glycosyltransferase</keyword>
<feature type="binding site" evidence="6">
    <location>
        <position position="184"/>
    </location>
    <ligand>
        <name>substrate</name>
    </ligand>
</feature>
<dbReference type="NCBIfam" id="TIGR00430">
    <property type="entry name" value="Q_tRNA_tgt"/>
    <property type="match status" value="1"/>
</dbReference>
<feature type="domain" description="tRNA-guanine(15) transglycosylase-like" evidence="8">
    <location>
        <begin position="50"/>
        <end position="409"/>
    </location>
</feature>
<feature type="region of interest" description="RNA binding; important for wobble base 34 recognition" evidence="6">
    <location>
        <begin position="313"/>
        <end position="317"/>
    </location>
</feature>
<dbReference type="FunFam" id="3.20.20.105:FF:000004">
    <property type="entry name" value="Queuine tRNA-ribosyltransferase"/>
    <property type="match status" value="1"/>
</dbReference>
<evidence type="ECO:0000256" key="3">
    <source>
        <dbReference type="ARBA" id="ARBA00022694"/>
    </source>
</evidence>
<evidence type="ECO:0000256" key="7">
    <source>
        <dbReference type="SAM" id="MobiDB-lite"/>
    </source>
</evidence>
<feature type="region of interest" description="RNA binding" evidence="6">
    <location>
        <begin position="289"/>
        <end position="295"/>
    </location>
</feature>
<keyword evidence="5 6" id="KW-0862">Zinc</keyword>
<dbReference type="EnsemblProtists" id="PYU1_T001669">
    <property type="protein sequence ID" value="PYU1_T001669"/>
    <property type="gene ID" value="PYU1_G001668"/>
</dbReference>
<evidence type="ECO:0000256" key="5">
    <source>
        <dbReference type="ARBA" id="ARBA00022833"/>
    </source>
</evidence>
<dbReference type="VEuPathDB" id="FungiDB:PYU1_G001668"/>
<dbReference type="InterPro" id="IPR002616">
    <property type="entry name" value="tRNA_ribo_trans-like"/>
</dbReference>
<evidence type="ECO:0000256" key="6">
    <source>
        <dbReference type="HAMAP-Rule" id="MF_03218"/>
    </source>
</evidence>
<evidence type="ECO:0000259" key="8">
    <source>
        <dbReference type="Pfam" id="PF01702"/>
    </source>
</evidence>
<dbReference type="Pfam" id="PF01702">
    <property type="entry name" value="TGT"/>
    <property type="match status" value="1"/>
</dbReference>
<reference evidence="9" key="3">
    <citation type="submission" date="2015-02" db="UniProtKB">
        <authorList>
            <consortium name="EnsemblProtists"/>
        </authorList>
    </citation>
    <scope>IDENTIFICATION</scope>
    <source>
        <strain evidence="9">DAOM BR144</strain>
    </source>
</reference>
<dbReference type="GO" id="GO:0005829">
    <property type="term" value="C:cytosol"/>
    <property type="evidence" value="ECO:0007669"/>
    <property type="project" value="TreeGrafter"/>
</dbReference>
<dbReference type="InParanoid" id="K3W9M8"/>
<evidence type="ECO:0000256" key="1">
    <source>
        <dbReference type="ARBA" id="ARBA00022676"/>
    </source>
</evidence>
<evidence type="ECO:0000256" key="4">
    <source>
        <dbReference type="ARBA" id="ARBA00022723"/>
    </source>
</evidence>
<organism evidence="9 10">
    <name type="scientific">Globisporangium ultimum (strain ATCC 200006 / CBS 805.95 / DAOM BR144)</name>
    <name type="common">Pythium ultimum</name>
    <dbReference type="NCBI Taxonomy" id="431595"/>
    <lineage>
        <taxon>Eukaryota</taxon>
        <taxon>Sar</taxon>
        <taxon>Stramenopiles</taxon>
        <taxon>Oomycota</taxon>
        <taxon>Peronosporomycetes</taxon>
        <taxon>Pythiales</taxon>
        <taxon>Pythiaceae</taxon>
        <taxon>Globisporangium</taxon>
    </lineage>
</organism>
<dbReference type="EMBL" id="GL376626">
    <property type="status" value="NOT_ANNOTATED_CDS"/>
    <property type="molecule type" value="Genomic_DNA"/>
</dbReference>
<feature type="region of interest" description="Disordered" evidence="7">
    <location>
        <begin position="1"/>
        <end position="33"/>
    </location>
</feature>
<dbReference type="NCBIfam" id="TIGR00449">
    <property type="entry name" value="tgt_general"/>
    <property type="match status" value="1"/>
</dbReference>
<feature type="binding site" evidence="6">
    <location>
        <position position="258"/>
    </location>
    <ligand>
        <name>substrate</name>
    </ligand>
</feature>
<feature type="compositionally biased region" description="Low complexity" evidence="7">
    <location>
        <begin position="1"/>
        <end position="10"/>
    </location>
</feature>
<dbReference type="Gene3D" id="3.20.20.105">
    <property type="entry name" value="Queuine tRNA-ribosyltransferase-like"/>
    <property type="match status" value="1"/>
</dbReference>
<dbReference type="EC" id="2.4.2.64" evidence="6"/>